<feature type="non-terminal residue" evidence="2">
    <location>
        <position position="1"/>
    </location>
</feature>
<evidence type="ECO:0000313" key="3">
    <source>
        <dbReference type="Proteomes" id="UP000290288"/>
    </source>
</evidence>
<accession>A0A4Q2CYY3</accession>
<name>A0A4Q2CYY3_9AGAR</name>
<gene>
    <name evidence="2" type="ORF">EST38_g14233</name>
</gene>
<feature type="compositionally biased region" description="Acidic residues" evidence="1">
    <location>
        <begin position="103"/>
        <end position="127"/>
    </location>
</feature>
<protein>
    <submittedName>
        <fullName evidence="2">Uncharacterized protein</fullName>
    </submittedName>
</protein>
<dbReference type="Proteomes" id="UP000290288">
    <property type="component" value="Unassembled WGS sequence"/>
</dbReference>
<evidence type="ECO:0000313" key="2">
    <source>
        <dbReference type="EMBL" id="RXW11622.1"/>
    </source>
</evidence>
<keyword evidence="3" id="KW-1185">Reference proteome</keyword>
<feature type="region of interest" description="Disordered" evidence="1">
    <location>
        <begin position="56"/>
        <end position="193"/>
    </location>
</feature>
<reference evidence="2 3" key="1">
    <citation type="submission" date="2019-01" db="EMBL/GenBank/DDBJ databases">
        <title>Draft genome sequence of Psathyrella aberdarensis IHI B618.</title>
        <authorList>
            <person name="Buettner E."/>
            <person name="Kellner H."/>
        </authorList>
    </citation>
    <scope>NUCLEOTIDE SEQUENCE [LARGE SCALE GENOMIC DNA]</scope>
    <source>
        <strain evidence="2 3">IHI B618</strain>
    </source>
</reference>
<dbReference type="EMBL" id="SDEE01001741">
    <property type="protein sequence ID" value="RXW11622.1"/>
    <property type="molecule type" value="Genomic_DNA"/>
</dbReference>
<comment type="caution">
    <text evidence="2">The sequence shown here is derived from an EMBL/GenBank/DDBJ whole genome shotgun (WGS) entry which is preliminary data.</text>
</comment>
<evidence type="ECO:0000256" key="1">
    <source>
        <dbReference type="SAM" id="MobiDB-lite"/>
    </source>
</evidence>
<sequence>LYPIEPKCDWETVLSLPALDYLLVSDHLLKKARELRGGLLDDYRVRIDDLQAHLDAAMNDQPMENTDEEDGTYEDDESMQQETTDDEKSVDEDDESMGREDTGNEESASEEDQSMEQEPSDNGEDEGSMSQGYTDDENGTGEDASENEDGTDEDASENEDGTGEDAGEDEDRSSVGAEAGTSPEVIVISDDEE</sequence>
<feature type="compositionally biased region" description="Acidic residues" evidence="1">
    <location>
        <begin position="65"/>
        <end position="95"/>
    </location>
</feature>
<organism evidence="2 3">
    <name type="scientific">Candolleomyces aberdarensis</name>
    <dbReference type="NCBI Taxonomy" id="2316362"/>
    <lineage>
        <taxon>Eukaryota</taxon>
        <taxon>Fungi</taxon>
        <taxon>Dikarya</taxon>
        <taxon>Basidiomycota</taxon>
        <taxon>Agaricomycotina</taxon>
        <taxon>Agaricomycetes</taxon>
        <taxon>Agaricomycetidae</taxon>
        <taxon>Agaricales</taxon>
        <taxon>Agaricineae</taxon>
        <taxon>Psathyrellaceae</taxon>
        <taxon>Candolleomyces</taxon>
    </lineage>
</organism>
<proteinExistence type="predicted"/>
<feature type="compositionally biased region" description="Acidic residues" evidence="1">
    <location>
        <begin position="134"/>
        <end position="171"/>
    </location>
</feature>
<dbReference type="AlphaFoldDB" id="A0A4Q2CYY3"/>